<dbReference type="PROSITE" id="PS51257">
    <property type="entry name" value="PROKAR_LIPOPROTEIN"/>
    <property type="match status" value="1"/>
</dbReference>
<dbReference type="RefSeq" id="WP_188216797.1">
    <property type="nucleotide sequence ID" value="NZ_BAABGH010000002.1"/>
</dbReference>
<keyword evidence="2" id="KW-1185">Reference proteome</keyword>
<sequence length="181" mass="20894">MKLAITFTLAFIFFVSCSTSDSREFVAGEVLVGIKSGTDISNTFELINLLQLKVENIRSLTFTSEMPSDNLQYILDELNSKSYTNDGVDWFVTGYIHSETNQITIFPKLFGIDDTEFQNDWLNSMNELKLDEKHNTELNSGVIHFYVPIGQEIKWRNRLTNYSIVDWAELNYIDEIQPLIE</sequence>
<comment type="caution">
    <text evidence="1">The sequence shown here is derived from an EMBL/GenBank/DDBJ whole genome shotgun (WGS) entry which is preliminary data.</text>
</comment>
<name>A0A8J6Q917_9FLAO</name>
<dbReference type="EMBL" id="JACVXC010000005">
    <property type="protein sequence ID" value="MBD0836299.1"/>
    <property type="molecule type" value="Genomic_DNA"/>
</dbReference>
<evidence type="ECO:0008006" key="3">
    <source>
        <dbReference type="Google" id="ProtNLM"/>
    </source>
</evidence>
<accession>A0A8J6Q917</accession>
<evidence type="ECO:0000313" key="1">
    <source>
        <dbReference type="EMBL" id="MBD0836299.1"/>
    </source>
</evidence>
<organism evidence="1 2">
    <name type="scientific">Aestuariibaculum suncheonense</name>
    <dbReference type="NCBI Taxonomy" id="1028745"/>
    <lineage>
        <taxon>Bacteria</taxon>
        <taxon>Pseudomonadati</taxon>
        <taxon>Bacteroidota</taxon>
        <taxon>Flavobacteriia</taxon>
        <taxon>Flavobacteriales</taxon>
        <taxon>Flavobacteriaceae</taxon>
    </lineage>
</organism>
<reference evidence="1" key="1">
    <citation type="journal article" date="2013" name="Int. J. Syst. Evol. Microbiol.">
        <title>Aestuariibaculum suncheonense gen. nov., sp. nov., a marine bacterium of the family Flavobacteriaceae isolated from a tidal flat and emended descriptions of the genera Gaetbulibacter and Tamlana.</title>
        <authorList>
            <person name="Jeong S.H."/>
            <person name="Park M.S."/>
            <person name="Jin H.M."/>
            <person name="Lee K."/>
            <person name="Park W."/>
            <person name="Jeon C.O."/>
        </authorList>
    </citation>
    <scope>NUCLEOTIDE SEQUENCE</scope>
    <source>
        <strain evidence="1">SC17</strain>
    </source>
</reference>
<dbReference type="Proteomes" id="UP000602057">
    <property type="component" value="Unassembled WGS sequence"/>
</dbReference>
<proteinExistence type="predicted"/>
<reference evidence="1" key="2">
    <citation type="submission" date="2020-09" db="EMBL/GenBank/DDBJ databases">
        <authorList>
            <person name="Wu Z."/>
        </authorList>
    </citation>
    <scope>NUCLEOTIDE SEQUENCE</scope>
    <source>
        <strain evidence="1">SC17</strain>
    </source>
</reference>
<evidence type="ECO:0000313" key="2">
    <source>
        <dbReference type="Proteomes" id="UP000602057"/>
    </source>
</evidence>
<protein>
    <recommendedName>
        <fullName evidence="3">Lipoprotein</fullName>
    </recommendedName>
</protein>
<dbReference type="AlphaFoldDB" id="A0A8J6Q917"/>
<gene>
    <name evidence="1" type="ORF">ICJ84_12710</name>
</gene>